<comment type="subcellular location">
    <subcellularLocation>
        <location evidence="2">Cell membrane</location>
    </subcellularLocation>
</comment>
<evidence type="ECO:0000313" key="14">
    <source>
        <dbReference type="EMBL" id="QUF06029.1"/>
    </source>
</evidence>
<evidence type="ECO:0000256" key="3">
    <source>
        <dbReference type="ARBA" id="ARBA00012438"/>
    </source>
</evidence>
<dbReference type="InterPro" id="IPR011006">
    <property type="entry name" value="CheY-like_superfamily"/>
</dbReference>
<gene>
    <name evidence="14" type="ORF">KCV87_08200</name>
</gene>
<dbReference type="SMART" id="SM00091">
    <property type="entry name" value="PAS"/>
    <property type="match status" value="1"/>
</dbReference>
<evidence type="ECO:0000256" key="10">
    <source>
        <dbReference type="PROSITE-ProRule" id="PRU00169"/>
    </source>
</evidence>
<dbReference type="PROSITE" id="PS50110">
    <property type="entry name" value="RESPONSE_REGULATORY"/>
    <property type="match status" value="1"/>
</dbReference>
<evidence type="ECO:0000256" key="2">
    <source>
        <dbReference type="ARBA" id="ARBA00004236"/>
    </source>
</evidence>
<dbReference type="PROSITE" id="PS50109">
    <property type="entry name" value="HIS_KIN"/>
    <property type="match status" value="1"/>
</dbReference>
<evidence type="ECO:0000256" key="7">
    <source>
        <dbReference type="ARBA" id="ARBA00022777"/>
    </source>
</evidence>
<feature type="domain" description="PAS" evidence="13">
    <location>
        <begin position="10"/>
        <end position="56"/>
    </location>
</feature>
<evidence type="ECO:0000256" key="6">
    <source>
        <dbReference type="ARBA" id="ARBA00022741"/>
    </source>
</evidence>
<dbReference type="Gene3D" id="3.40.50.2300">
    <property type="match status" value="1"/>
</dbReference>
<dbReference type="Gene3D" id="3.30.450.20">
    <property type="entry name" value="PAS domain"/>
    <property type="match status" value="1"/>
</dbReference>
<dbReference type="InterPro" id="IPR000014">
    <property type="entry name" value="PAS"/>
</dbReference>
<dbReference type="InterPro" id="IPR035965">
    <property type="entry name" value="PAS-like_dom_sf"/>
</dbReference>
<dbReference type="SMART" id="SM00448">
    <property type="entry name" value="REC"/>
    <property type="match status" value="1"/>
</dbReference>
<dbReference type="CDD" id="cd00156">
    <property type="entry name" value="REC"/>
    <property type="match status" value="1"/>
</dbReference>
<dbReference type="EC" id="2.7.13.3" evidence="3"/>
<organism evidence="14 15">
    <name type="scientific">Actinosynnema pretiosum subsp. pretiosum</name>
    <dbReference type="NCBI Taxonomy" id="103721"/>
    <lineage>
        <taxon>Bacteria</taxon>
        <taxon>Bacillati</taxon>
        <taxon>Actinomycetota</taxon>
        <taxon>Actinomycetes</taxon>
        <taxon>Pseudonocardiales</taxon>
        <taxon>Pseudonocardiaceae</taxon>
        <taxon>Actinosynnema</taxon>
    </lineage>
</organism>
<dbReference type="InterPro" id="IPR036890">
    <property type="entry name" value="HATPase_C_sf"/>
</dbReference>
<feature type="domain" description="Response regulatory" evidence="12">
    <location>
        <begin position="417"/>
        <end position="533"/>
    </location>
</feature>
<dbReference type="GO" id="GO:0005524">
    <property type="term" value="F:ATP binding"/>
    <property type="evidence" value="ECO:0007669"/>
    <property type="project" value="UniProtKB-KW"/>
</dbReference>
<comment type="catalytic activity">
    <reaction evidence="1">
        <text>ATP + protein L-histidine = ADP + protein N-phospho-L-histidine.</text>
        <dbReference type="EC" id="2.7.13.3"/>
    </reaction>
</comment>
<dbReference type="EMBL" id="CP073249">
    <property type="protein sequence ID" value="QUF06029.1"/>
    <property type="molecule type" value="Genomic_DNA"/>
</dbReference>
<dbReference type="SUPFAM" id="SSF55785">
    <property type="entry name" value="PYP-like sensor domain (PAS domain)"/>
    <property type="match status" value="1"/>
</dbReference>
<feature type="domain" description="Histidine kinase" evidence="11">
    <location>
        <begin position="165"/>
        <end position="396"/>
    </location>
</feature>
<accession>A0AA45L9B0</accession>
<dbReference type="SUPFAM" id="SSF52172">
    <property type="entry name" value="CheY-like"/>
    <property type="match status" value="1"/>
</dbReference>
<evidence type="ECO:0000259" key="13">
    <source>
        <dbReference type="PROSITE" id="PS50112"/>
    </source>
</evidence>
<keyword evidence="7" id="KW-0418">Kinase</keyword>
<sequence length="546" mass="59391">MIQNAVVQTDLASLRTCVDLSPDPAAAVRLTGDVVLVNSRMLVVFGYSEDQVIGRSATDFAPEATRELLRWQRGDFVSLLLAGQMPETIRLHARRSNGATFQVEVSACVVVADGELMALLTVRDIEQRLSELEAQERKRALIDDRALARRNQAERLESLGQLAGGVAHDFNNLLGVMLNYTTFVEEELAEAAESNGEHWTPVLEDLIQVRRAVERAAQLTRQLLVFGRREVVRARPFNVNCVVAGVEPMLRRTIGEHIVLDIELDHEVKRAFADPGQIENVLLNLVINARDAMPGGGSLTVDTGMIELDPVTVAQRPQLKPGEYVRLRVSDTGEGITDDVLERIFEPFFTTKPKGEGTGLGLATVYGIVQQAGGDVQLYSQPGLGTTASVLLPVTEAESPEEDDGPELLRDGGEGGTILLVEDQVALREVTRRLLERNGYDVITAPNGMAALRIAHDHQGHIDLVLTDVVMPGMLGKELGERVTLVRPGVAVVYMSGYAQPVLTSQGTLNPGVVLVEKPFSEAELMSKVHAAVEGHRAQVLAGDPR</sequence>
<dbReference type="PRINTS" id="PR00344">
    <property type="entry name" value="BCTRLSENSOR"/>
</dbReference>
<feature type="modified residue" description="4-aspartylphosphate" evidence="10">
    <location>
        <position position="468"/>
    </location>
</feature>
<dbReference type="Proteomes" id="UP000677152">
    <property type="component" value="Chromosome"/>
</dbReference>
<evidence type="ECO:0000256" key="4">
    <source>
        <dbReference type="ARBA" id="ARBA00022553"/>
    </source>
</evidence>
<dbReference type="PANTHER" id="PTHR43065">
    <property type="entry name" value="SENSOR HISTIDINE KINASE"/>
    <property type="match status" value="1"/>
</dbReference>
<evidence type="ECO:0000256" key="9">
    <source>
        <dbReference type="ARBA" id="ARBA00023012"/>
    </source>
</evidence>
<dbReference type="GO" id="GO:0005886">
    <property type="term" value="C:plasma membrane"/>
    <property type="evidence" value="ECO:0007669"/>
    <property type="project" value="UniProtKB-SubCell"/>
</dbReference>
<dbReference type="InterPro" id="IPR013767">
    <property type="entry name" value="PAS_fold"/>
</dbReference>
<keyword evidence="5" id="KW-0808">Transferase</keyword>
<evidence type="ECO:0000259" key="11">
    <source>
        <dbReference type="PROSITE" id="PS50109"/>
    </source>
</evidence>
<dbReference type="GO" id="GO:0000155">
    <property type="term" value="F:phosphorelay sensor kinase activity"/>
    <property type="evidence" value="ECO:0007669"/>
    <property type="project" value="InterPro"/>
</dbReference>
<keyword evidence="9" id="KW-0902">Two-component regulatory system</keyword>
<dbReference type="SUPFAM" id="SSF47384">
    <property type="entry name" value="Homodimeric domain of signal transducing histidine kinase"/>
    <property type="match status" value="1"/>
</dbReference>
<dbReference type="PROSITE" id="PS50112">
    <property type="entry name" value="PAS"/>
    <property type="match status" value="1"/>
</dbReference>
<dbReference type="InterPro" id="IPR001789">
    <property type="entry name" value="Sig_transdc_resp-reg_receiver"/>
</dbReference>
<evidence type="ECO:0000256" key="5">
    <source>
        <dbReference type="ARBA" id="ARBA00022679"/>
    </source>
</evidence>
<dbReference type="Gene3D" id="1.10.287.130">
    <property type="match status" value="1"/>
</dbReference>
<dbReference type="SUPFAM" id="SSF55874">
    <property type="entry name" value="ATPase domain of HSP90 chaperone/DNA topoisomerase II/histidine kinase"/>
    <property type="match status" value="1"/>
</dbReference>
<dbReference type="CDD" id="cd00130">
    <property type="entry name" value="PAS"/>
    <property type="match status" value="1"/>
</dbReference>
<dbReference type="InterPro" id="IPR036097">
    <property type="entry name" value="HisK_dim/P_sf"/>
</dbReference>
<dbReference type="Pfam" id="PF00072">
    <property type="entry name" value="Response_reg"/>
    <property type="match status" value="1"/>
</dbReference>
<dbReference type="AlphaFoldDB" id="A0AA45L9B0"/>
<dbReference type="NCBIfam" id="TIGR00229">
    <property type="entry name" value="sensory_box"/>
    <property type="match status" value="1"/>
</dbReference>
<dbReference type="PANTHER" id="PTHR43065:SF46">
    <property type="entry name" value="C4-DICARBOXYLATE TRANSPORT SENSOR PROTEIN DCTB"/>
    <property type="match status" value="1"/>
</dbReference>
<dbReference type="InterPro" id="IPR003594">
    <property type="entry name" value="HATPase_dom"/>
</dbReference>
<dbReference type="Pfam" id="PF00989">
    <property type="entry name" value="PAS"/>
    <property type="match status" value="1"/>
</dbReference>
<dbReference type="InterPro" id="IPR004358">
    <property type="entry name" value="Sig_transdc_His_kin-like_C"/>
</dbReference>
<keyword evidence="8" id="KW-0067">ATP-binding</keyword>
<evidence type="ECO:0000313" key="15">
    <source>
        <dbReference type="Proteomes" id="UP000677152"/>
    </source>
</evidence>
<keyword evidence="4 10" id="KW-0597">Phosphoprotein</keyword>
<name>A0AA45L9B0_9PSEU</name>
<dbReference type="SMART" id="SM00387">
    <property type="entry name" value="HATPase_c"/>
    <property type="match status" value="1"/>
</dbReference>
<keyword evidence="6" id="KW-0547">Nucleotide-binding</keyword>
<dbReference type="InterPro" id="IPR005467">
    <property type="entry name" value="His_kinase_dom"/>
</dbReference>
<evidence type="ECO:0000256" key="8">
    <source>
        <dbReference type="ARBA" id="ARBA00022840"/>
    </source>
</evidence>
<evidence type="ECO:0000256" key="1">
    <source>
        <dbReference type="ARBA" id="ARBA00000085"/>
    </source>
</evidence>
<proteinExistence type="predicted"/>
<protein>
    <recommendedName>
        <fullName evidence="3">histidine kinase</fullName>
        <ecNumber evidence="3">2.7.13.3</ecNumber>
    </recommendedName>
</protein>
<dbReference type="Pfam" id="PF02518">
    <property type="entry name" value="HATPase_c"/>
    <property type="match status" value="1"/>
</dbReference>
<dbReference type="GO" id="GO:0006355">
    <property type="term" value="P:regulation of DNA-templated transcription"/>
    <property type="evidence" value="ECO:0007669"/>
    <property type="project" value="InterPro"/>
</dbReference>
<reference evidence="14" key="1">
    <citation type="submission" date="2021-04" db="EMBL/GenBank/DDBJ databases">
        <title>Genomic sequence of Actinosynnema pretiosum subsp. pretiosum ATCC 31280 (C-14919).</title>
        <authorList>
            <person name="Bai L."/>
            <person name="Wang X."/>
            <person name="Xiao Y."/>
        </authorList>
    </citation>
    <scope>NUCLEOTIDE SEQUENCE</scope>
    <source>
        <strain evidence="14">ATCC 31280</strain>
    </source>
</reference>
<evidence type="ECO:0000259" key="12">
    <source>
        <dbReference type="PROSITE" id="PS50110"/>
    </source>
</evidence>
<dbReference type="Gene3D" id="3.30.565.10">
    <property type="entry name" value="Histidine kinase-like ATPase, C-terminal domain"/>
    <property type="match status" value="1"/>
</dbReference>